<organism evidence="3 4">
    <name type="scientific">Gordonibacter massiliensis</name>
    <name type="common">ex Traore et al. 2017</name>
    <dbReference type="NCBI Taxonomy" id="1841863"/>
    <lineage>
        <taxon>Bacteria</taxon>
        <taxon>Bacillati</taxon>
        <taxon>Actinomycetota</taxon>
        <taxon>Coriobacteriia</taxon>
        <taxon>Eggerthellales</taxon>
        <taxon>Eggerthellaceae</taxon>
        <taxon>Gordonibacter</taxon>
    </lineage>
</organism>
<dbReference type="PANTHER" id="PTHR44757">
    <property type="entry name" value="DIGUANYLATE CYCLASE DGCP"/>
    <property type="match status" value="1"/>
</dbReference>
<dbReference type="RefSeq" id="WP_185905614.1">
    <property type="nucleotide sequence ID" value="NZ_JACMSE010000008.1"/>
</dbReference>
<dbReference type="Gene3D" id="3.30.450.20">
    <property type="entry name" value="PAS domain"/>
    <property type="match status" value="2"/>
</dbReference>
<dbReference type="InterPro" id="IPR013767">
    <property type="entry name" value="PAS_fold"/>
</dbReference>
<dbReference type="Gene3D" id="3.30.70.270">
    <property type="match status" value="1"/>
</dbReference>
<dbReference type="NCBIfam" id="TIGR00229">
    <property type="entry name" value="sensory_box"/>
    <property type="match status" value="1"/>
</dbReference>
<gene>
    <name evidence="3" type="ORF">H7313_10865</name>
</gene>
<evidence type="ECO:0000313" key="3">
    <source>
        <dbReference type="EMBL" id="MBC2889836.1"/>
    </source>
</evidence>
<dbReference type="Pfam" id="PF00990">
    <property type="entry name" value="GGDEF"/>
    <property type="match status" value="1"/>
</dbReference>
<protein>
    <submittedName>
        <fullName evidence="3">Diguanylate cyclase</fullName>
    </submittedName>
</protein>
<accession>A0A842JFT5</accession>
<dbReference type="PROSITE" id="PS50887">
    <property type="entry name" value="GGDEF"/>
    <property type="match status" value="1"/>
</dbReference>
<dbReference type="Pfam" id="PF08448">
    <property type="entry name" value="PAS_4"/>
    <property type="match status" value="1"/>
</dbReference>
<dbReference type="Pfam" id="PF00989">
    <property type="entry name" value="PAS"/>
    <property type="match status" value="1"/>
</dbReference>
<dbReference type="InterPro" id="IPR035965">
    <property type="entry name" value="PAS-like_dom_sf"/>
</dbReference>
<dbReference type="SMART" id="SM00091">
    <property type="entry name" value="PAS"/>
    <property type="match status" value="2"/>
</dbReference>
<dbReference type="EMBL" id="JACMSE010000008">
    <property type="protein sequence ID" value="MBC2889836.1"/>
    <property type="molecule type" value="Genomic_DNA"/>
</dbReference>
<dbReference type="InterPro" id="IPR029787">
    <property type="entry name" value="Nucleotide_cyclase"/>
</dbReference>
<dbReference type="InterPro" id="IPR013656">
    <property type="entry name" value="PAS_4"/>
</dbReference>
<feature type="domain" description="GGDEF" evidence="2">
    <location>
        <begin position="389"/>
        <end position="519"/>
    </location>
</feature>
<dbReference type="NCBIfam" id="TIGR00254">
    <property type="entry name" value="GGDEF"/>
    <property type="match status" value="1"/>
</dbReference>
<dbReference type="SUPFAM" id="SSF55073">
    <property type="entry name" value="Nucleotide cyclase"/>
    <property type="match status" value="1"/>
</dbReference>
<dbReference type="SUPFAM" id="SSF55785">
    <property type="entry name" value="PYP-like sensor domain (PAS domain)"/>
    <property type="match status" value="2"/>
</dbReference>
<dbReference type="PROSITE" id="PS50112">
    <property type="entry name" value="PAS"/>
    <property type="match status" value="1"/>
</dbReference>
<comment type="caution">
    <text evidence="3">The sequence shown here is derived from an EMBL/GenBank/DDBJ whole genome shotgun (WGS) entry which is preliminary data.</text>
</comment>
<dbReference type="InterPro" id="IPR043128">
    <property type="entry name" value="Rev_trsase/Diguanyl_cyclase"/>
</dbReference>
<dbReference type="CDD" id="cd00130">
    <property type="entry name" value="PAS"/>
    <property type="match status" value="1"/>
</dbReference>
<dbReference type="GO" id="GO:0006355">
    <property type="term" value="P:regulation of DNA-templated transcription"/>
    <property type="evidence" value="ECO:0007669"/>
    <property type="project" value="InterPro"/>
</dbReference>
<dbReference type="Proteomes" id="UP000587396">
    <property type="component" value="Unassembled WGS sequence"/>
</dbReference>
<dbReference type="SMART" id="SM00267">
    <property type="entry name" value="GGDEF"/>
    <property type="match status" value="1"/>
</dbReference>
<dbReference type="PANTHER" id="PTHR44757:SF2">
    <property type="entry name" value="BIOFILM ARCHITECTURE MAINTENANCE PROTEIN MBAA"/>
    <property type="match status" value="1"/>
</dbReference>
<name>A0A842JFT5_9ACTN</name>
<feature type="domain" description="PAS" evidence="1">
    <location>
        <begin position="120"/>
        <end position="165"/>
    </location>
</feature>
<evidence type="ECO:0000259" key="2">
    <source>
        <dbReference type="PROSITE" id="PS50887"/>
    </source>
</evidence>
<sequence length="521" mass="58150">MYRRTLKVGVFGLDAAVAEGMRSVEAPARFEVSVVEGPWPAGADLDECDIALVPSPDAAQTPHRARLVLCASAEAVAELDAAAVSAFLDVWAGPFPPALAAFHFRKLLEREKEDADLALTRQYLDTAIDSMPELVWFKDARGAHLKVNDAFCETVGKTKEQVEGRGHYYIWDITPDEYAQGEYVCLESEEETMRSSTTLLFDEQVKTKRGMRQFKTYKSPLFDADGTVMGTVGVAHDVTDLGNVATELDILINAMPFAIVVEDTDGVILNVNHITEQYFRVKRDNVIGGKIKHWRRVVFGDELADAREEKETCEFTANIAGTDTTFELNKAPIVDVFGNVTGQLRIYRDVTIERVLERRAAEAARTDYLTGLYNRRYFYERLEESPRDEPITIVTLDLDDFKDINDRYGHAAGDVALVQTARILRETFPDGLVVRWGGDEFVVALPNDRDPREVCVAVQDMIEQLHRKSLAASESYPFTASAGIATGLPCSIDELIKRSDEALYRAKRQGSSLCRIDGEED</sequence>
<keyword evidence="4" id="KW-1185">Reference proteome</keyword>
<dbReference type="AlphaFoldDB" id="A0A842JFT5"/>
<proteinExistence type="predicted"/>
<dbReference type="InterPro" id="IPR052155">
    <property type="entry name" value="Biofilm_reg_signaling"/>
</dbReference>
<dbReference type="CDD" id="cd01949">
    <property type="entry name" value="GGDEF"/>
    <property type="match status" value="1"/>
</dbReference>
<dbReference type="InterPro" id="IPR000014">
    <property type="entry name" value="PAS"/>
</dbReference>
<evidence type="ECO:0000259" key="1">
    <source>
        <dbReference type="PROSITE" id="PS50112"/>
    </source>
</evidence>
<dbReference type="InterPro" id="IPR000160">
    <property type="entry name" value="GGDEF_dom"/>
</dbReference>
<evidence type="ECO:0000313" key="4">
    <source>
        <dbReference type="Proteomes" id="UP000587396"/>
    </source>
</evidence>
<reference evidence="3 4" key="1">
    <citation type="submission" date="2020-08" db="EMBL/GenBank/DDBJ databases">
        <authorList>
            <person name="Liu C."/>
            <person name="Sun Q."/>
        </authorList>
    </citation>
    <scope>NUCLEOTIDE SEQUENCE [LARGE SCALE GENOMIC DNA]</scope>
    <source>
        <strain evidence="3 4">N22</strain>
    </source>
</reference>